<reference evidence="1 2" key="1">
    <citation type="submission" date="2015-09" db="EMBL/GenBank/DDBJ databases">
        <title>Sorangium comparison.</title>
        <authorList>
            <person name="Zaburannyi N."/>
            <person name="Bunk B."/>
            <person name="Overmann J."/>
            <person name="Mueller R."/>
        </authorList>
    </citation>
    <scope>NUCLEOTIDE SEQUENCE [LARGE SCALE GENOMIC DNA]</scope>
    <source>
        <strain evidence="1 2">So ceGT47</strain>
    </source>
</reference>
<proteinExistence type="predicted"/>
<gene>
    <name evidence="1" type="ORF">SOCEGT47_083050</name>
</gene>
<dbReference type="Proteomes" id="UP000295781">
    <property type="component" value="Chromosome"/>
</dbReference>
<dbReference type="EMBL" id="CP012670">
    <property type="protein sequence ID" value="AUX27707.1"/>
    <property type="molecule type" value="Genomic_DNA"/>
</dbReference>
<accession>A0A4P2QD61</accession>
<protein>
    <submittedName>
        <fullName evidence="1">Uncharacterized protein</fullName>
    </submittedName>
</protein>
<dbReference type="RefSeq" id="WP_129356157.1">
    <property type="nucleotide sequence ID" value="NZ_CP012670.1"/>
</dbReference>
<dbReference type="AlphaFoldDB" id="A0A4P2QD61"/>
<evidence type="ECO:0000313" key="1">
    <source>
        <dbReference type="EMBL" id="AUX27707.1"/>
    </source>
</evidence>
<evidence type="ECO:0000313" key="2">
    <source>
        <dbReference type="Proteomes" id="UP000295781"/>
    </source>
</evidence>
<name>A0A4P2QD61_SORCE</name>
<sequence>MLIYFIADYLRNPELQLRASEDPVTVLAEYGIALDMQQAFRRHDHAAIVKTAHDELAALLSRSSLRGHHVMMWGTPRITVTSVSPSTTKADSFTPLTIEGSSFPPAGKARLSFRNEQSNDCVDGTIASVTTDPHGRSKLLGKVKLPRSGLWKVSVASVGNPDGAGVWDGDFKVTAG</sequence>
<dbReference type="OrthoDB" id="5522416at2"/>
<organism evidence="1 2">
    <name type="scientific">Sorangium cellulosum</name>
    <name type="common">Polyangium cellulosum</name>
    <dbReference type="NCBI Taxonomy" id="56"/>
    <lineage>
        <taxon>Bacteria</taxon>
        <taxon>Pseudomonadati</taxon>
        <taxon>Myxococcota</taxon>
        <taxon>Polyangia</taxon>
        <taxon>Polyangiales</taxon>
        <taxon>Polyangiaceae</taxon>
        <taxon>Sorangium</taxon>
    </lineage>
</organism>